<comment type="catalytic activity">
    <reaction evidence="17 19">
        <text>alpha-ribazole + adenosylcob(III)inamide-GDP = adenosylcob(III)alamin + GMP + H(+)</text>
        <dbReference type="Rhea" id="RHEA:16049"/>
        <dbReference type="ChEBI" id="CHEBI:10329"/>
        <dbReference type="ChEBI" id="CHEBI:15378"/>
        <dbReference type="ChEBI" id="CHEBI:18408"/>
        <dbReference type="ChEBI" id="CHEBI:58115"/>
        <dbReference type="ChEBI" id="CHEBI:60487"/>
        <dbReference type="EC" id="2.7.8.26"/>
    </reaction>
</comment>
<dbReference type="UniPathway" id="UPA00148">
    <property type="reaction ID" value="UER00238"/>
</dbReference>
<comment type="catalytic activity">
    <reaction evidence="18 19">
        <text>alpha-ribazole 5'-phosphate + adenosylcob(III)inamide-GDP = adenosylcob(III)alamin 5'-phosphate + GMP + H(+)</text>
        <dbReference type="Rhea" id="RHEA:23560"/>
        <dbReference type="ChEBI" id="CHEBI:15378"/>
        <dbReference type="ChEBI" id="CHEBI:57918"/>
        <dbReference type="ChEBI" id="CHEBI:58115"/>
        <dbReference type="ChEBI" id="CHEBI:60487"/>
        <dbReference type="ChEBI" id="CHEBI:60493"/>
        <dbReference type="EC" id="2.7.8.26"/>
    </reaction>
</comment>
<dbReference type="EC" id="2.7.8.26" evidence="5 19"/>
<keyword evidence="12 19" id="KW-1133">Transmembrane helix</keyword>
<feature type="transmembrane region" description="Helical" evidence="19">
    <location>
        <begin position="221"/>
        <end position="239"/>
    </location>
</feature>
<evidence type="ECO:0000256" key="15">
    <source>
        <dbReference type="ARBA" id="ARBA00032605"/>
    </source>
</evidence>
<evidence type="ECO:0000256" key="8">
    <source>
        <dbReference type="ARBA" id="ARBA00022573"/>
    </source>
</evidence>
<evidence type="ECO:0000256" key="13">
    <source>
        <dbReference type="ARBA" id="ARBA00023136"/>
    </source>
</evidence>
<dbReference type="GO" id="GO:0008818">
    <property type="term" value="F:cobalamin 5'-phosphate synthase activity"/>
    <property type="evidence" value="ECO:0007669"/>
    <property type="project" value="UniProtKB-UniRule"/>
</dbReference>
<dbReference type="GO" id="GO:0005886">
    <property type="term" value="C:plasma membrane"/>
    <property type="evidence" value="ECO:0007669"/>
    <property type="project" value="UniProtKB-SubCell"/>
</dbReference>
<accession>A0A096BHJ2</accession>
<name>A0A096BHJ2_9FIRM</name>
<dbReference type="AlphaFoldDB" id="A0A096BHJ2"/>
<dbReference type="InterPro" id="IPR003805">
    <property type="entry name" value="CobS"/>
</dbReference>
<evidence type="ECO:0000256" key="2">
    <source>
        <dbReference type="ARBA" id="ARBA00004651"/>
    </source>
</evidence>
<evidence type="ECO:0000256" key="18">
    <source>
        <dbReference type="ARBA" id="ARBA00049504"/>
    </source>
</evidence>
<comment type="similarity">
    <text evidence="4 19">Belongs to the CobS family.</text>
</comment>
<dbReference type="Proteomes" id="UP000029622">
    <property type="component" value="Unassembled WGS sequence"/>
</dbReference>
<comment type="function">
    <text evidence="14 19">Joins adenosylcobinamide-GDP and alpha-ribazole to generate adenosylcobalamin (Ado-cobalamin). Also synthesizes adenosylcobalamin 5'-phosphate from adenosylcobinamide-GDP and alpha-ribazole 5'-phosphate.</text>
</comment>
<evidence type="ECO:0000256" key="12">
    <source>
        <dbReference type="ARBA" id="ARBA00022989"/>
    </source>
</evidence>
<dbReference type="RefSeq" id="WP_035163655.1">
    <property type="nucleotide sequence ID" value="NZ_AZTB01000034.1"/>
</dbReference>
<keyword evidence="11 19" id="KW-0460">Magnesium</keyword>
<dbReference type="PANTHER" id="PTHR34148">
    <property type="entry name" value="ADENOSYLCOBINAMIDE-GDP RIBAZOLETRANSFERASE"/>
    <property type="match status" value="1"/>
</dbReference>
<organism evidence="20 21">
    <name type="scientific">Caloranaerobacter azorensis H53214</name>
    <dbReference type="NCBI Taxonomy" id="1156417"/>
    <lineage>
        <taxon>Bacteria</taxon>
        <taxon>Bacillati</taxon>
        <taxon>Bacillota</taxon>
        <taxon>Tissierellia</taxon>
        <taxon>Tissierellales</taxon>
        <taxon>Thermohalobacteraceae</taxon>
        <taxon>Caloranaerobacter</taxon>
    </lineage>
</organism>
<keyword evidence="9 19" id="KW-0808">Transferase</keyword>
<feature type="transmembrane region" description="Helical" evidence="19">
    <location>
        <begin position="61"/>
        <end position="84"/>
    </location>
</feature>
<dbReference type="Pfam" id="PF02654">
    <property type="entry name" value="CobS"/>
    <property type="match status" value="1"/>
</dbReference>
<evidence type="ECO:0000313" key="20">
    <source>
        <dbReference type="EMBL" id="KGG80228.1"/>
    </source>
</evidence>
<keyword evidence="7 19" id="KW-1003">Cell membrane</keyword>
<evidence type="ECO:0000256" key="3">
    <source>
        <dbReference type="ARBA" id="ARBA00004663"/>
    </source>
</evidence>
<proteinExistence type="inferred from homology"/>
<keyword evidence="8 19" id="KW-0169">Cobalamin biosynthesis</keyword>
<keyword evidence="13 19" id="KW-0472">Membrane</keyword>
<evidence type="ECO:0000256" key="9">
    <source>
        <dbReference type="ARBA" id="ARBA00022679"/>
    </source>
</evidence>
<evidence type="ECO:0000256" key="7">
    <source>
        <dbReference type="ARBA" id="ARBA00022475"/>
    </source>
</evidence>
<dbReference type="GO" id="GO:0051073">
    <property type="term" value="F:adenosylcobinamide-GDP ribazoletransferase activity"/>
    <property type="evidence" value="ECO:0007669"/>
    <property type="project" value="UniProtKB-UniRule"/>
</dbReference>
<dbReference type="STRING" id="1156417.Y919_07460"/>
<feature type="transmembrane region" description="Helical" evidence="19">
    <location>
        <begin position="133"/>
        <end position="153"/>
    </location>
</feature>
<keyword evidence="10 19" id="KW-0812">Transmembrane</keyword>
<evidence type="ECO:0000313" key="21">
    <source>
        <dbReference type="Proteomes" id="UP000029622"/>
    </source>
</evidence>
<evidence type="ECO:0000256" key="1">
    <source>
        <dbReference type="ARBA" id="ARBA00001946"/>
    </source>
</evidence>
<reference evidence="20 21" key="1">
    <citation type="submission" date="2013-12" db="EMBL/GenBank/DDBJ databases">
        <title>Draft genome sequence of Caloranaerobacter sp. H53214.</title>
        <authorList>
            <person name="Jiang L.J."/>
            <person name="Shao Z.Z."/>
            <person name="Long M.N."/>
        </authorList>
    </citation>
    <scope>NUCLEOTIDE SEQUENCE [LARGE SCALE GENOMIC DNA]</scope>
    <source>
        <strain evidence="20 21">H53214</strain>
    </source>
</reference>
<evidence type="ECO:0000256" key="10">
    <source>
        <dbReference type="ARBA" id="ARBA00022692"/>
    </source>
</evidence>
<evidence type="ECO:0000256" key="4">
    <source>
        <dbReference type="ARBA" id="ARBA00010561"/>
    </source>
</evidence>
<comment type="pathway">
    <text evidence="3 19">Cofactor biosynthesis; adenosylcobalamin biosynthesis; adenosylcobalamin from cob(II)yrinate a,c-diamide: step 7/7.</text>
</comment>
<dbReference type="HAMAP" id="MF_00719">
    <property type="entry name" value="CobS"/>
    <property type="match status" value="1"/>
</dbReference>
<protein>
    <recommendedName>
        <fullName evidence="6 19">Adenosylcobinamide-GDP ribazoletransferase</fullName>
        <ecNumber evidence="5 19">2.7.8.26</ecNumber>
    </recommendedName>
    <alternativeName>
        <fullName evidence="16 19">Cobalamin synthase</fullName>
    </alternativeName>
    <alternativeName>
        <fullName evidence="15 19">Cobalamin-5'-phosphate synthase</fullName>
    </alternativeName>
</protein>
<feature type="transmembrane region" description="Helical" evidence="19">
    <location>
        <begin position="33"/>
        <end position="55"/>
    </location>
</feature>
<sequence length="244" mass="27680">MKSFLLMTTFLTRLPIKVNFEFTEEDFIKGIKYLPIVGFVIGVLLWCVSNINYLIDRAVTVLFVWMFYIWVTGGLHLDGLADSFDGVFSNRNKEKILDIMKDSRIGTFGVIGIIFIILLNIVLSYFLDFKLLIIIPVLGRSCGVISCAINTYARKDNGMGKSFVENSNFKDAVFVIFITIMISIIFFDYTLVFSEIIIFSYALLLGVYFKKKIGGMTGDTIGAVIELSQTFSLLLFYLLRGLIF</sequence>
<gene>
    <name evidence="19" type="primary">cobS</name>
    <name evidence="20" type="ORF">Y919_07460</name>
</gene>
<dbReference type="EMBL" id="AZTB01000034">
    <property type="protein sequence ID" value="KGG80228.1"/>
    <property type="molecule type" value="Genomic_DNA"/>
</dbReference>
<dbReference type="PANTHER" id="PTHR34148:SF1">
    <property type="entry name" value="ADENOSYLCOBINAMIDE-GDP RIBAZOLETRANSFERASE"/>
    <property type="match status" value="1"/>
</dbReference>
<evidence type="ECO:0000256" key="14">
    <source>
        <dbReference type="ARBA" id="ARBA00025228"/>
    </source>
</evidence>
<evidence type="ECO:0000256" key="11">
    <source>
        <dbReference type="ARBA" id="ARBA00022842"/>
    </source>
</evidence>
<comment type="cofactor">
    <cofactor evidence="1 19">
        <name>Mg(2+)</name>
        <dbReference type="ChEBI" id="CHEBI:18420"/>
    </cofactor>
</comment>
<dbReference type="GO" id="GO:0009236">
    <property type="term" value="P:cobalamin biosynthetic process"/>
    <property type="evidence" value="ECO:0007669"/>
    <property type="project" value="UniProtKB-UniRule"/>
</dbReference>
<evidence type="ECO:0000256" key="16">
    <source>
        <dbReference type="ARBA" id="ARBA00032853"/>
    </source>
</evidence>
<evidence type="ECO:0000256" key="17">
    <source>
        <dbReference type="ARBA" id="ARBA00048623"/>
    </source>
</evidence>
<comment type="caution">
    <text evidence="20">The sequence shown here is derived from an EMBL/GenBank/DDBJ whole genome shotgun (WGS) entry which is preliminary data.</text>
</comment>
<evidence type="ECO:0000256" key="19">
    <source>
        <dbReference type="HAMAP-Rule" id="MF_00719"/>
    </source>
</evidence>
<feature type="transmembrane region" description="Helical" evidence="19">
    <location>
        <begin position="105"/>
        <end position="127"/>
    </location>
</feature>
<comment type="subcellular location">
    <subcellularLocation>
        <location evidence="2 19">Cell membrane</location>
        <topology evidence="2 19">Multi-pass membrane protein</topology>
    </subcellularLocation>
</comment>
<evidence type="ECO:0000256" key="6">
    <source>
        <dbReference type="ARBA" id="ARBA00015850"/>
    </source>
</evidence>
<evidence type="ECO:0000256" key="5">
    <source>
        <dbReference type="ARBA" id="ARBA00013200"/>
    </source>
</evidence>
<dbReference type="NCBIfam" id="TIGR00317">
    <property type="entry name" value="cobS"/>
    <property type="match status" value="1"/>
</dbReference>
<feature type="transmembrane region" description="Helical" evidence="19">
    <location>
        <begin position="174"/>
        <end position="201"/>
    </location>
</feature>